<organism evidence="3 4">
    <name type="scientific">Ancylostoma caninum</name>
    <name type="common">Dog hookworm</name>
    <dbReference type="NCBI Taxonomy" id="29170"/>
    <lineage>
        <taxon>Eukaryota</taxon>
        <taxon>Metazoa</taxon>
        <taxon>Ecdysozoa</taxon>
        <taxon>Nematoda</taxon>
        <taxon>Chromadorea</taxon>
        <taxon>Rhabditida</taxon>
        <taxon>Rhabditina</taxon>
        <taxon>Rhabditomorpha</taxon>
        <taxon>Strongyloidea</taxon>
        <taxon>Ancylostomatidae</taxon>
        <taxon>Ancylostomatinae</taxon>
        <taxon>Ancylostoma</taxon>
    </lineage>
</organism>
<sequence>MTRKDTGALPIDLLTAHTQMRYLDHSFDNIRRYKRYRHFQHLQYDQRLIPERLLFLGPDLAAAHFLVHRGASVKFLGDDAWYQRDNKGNYKLPGRKIPGLHIEAIDASGTELMFEGFENLQNLKYLRMLRLADCPFVDDWTLGRIGGMMDSLEMLDLSGCHRISAKGLMGLKMLKSLKYLRLEGIDAKVSV</sequence>
<dbReference type="STRING" id="29170.A0A368FMA5"/>
<reference evidence="3 4" key="1">
    <citation type="submission" date="2014-10" db="EMBL/GenBank/DDBJ databases">
        <title>Draft genome of the hookworm Ancylostoma caninum.</title>
        <authorList>
            <person name="Mitreva M."/>
        </authorList>
    </citation>
    <scope>NUCLEOTIDE SEQUENCE [LARGE SCALE GENOMIC DNA]</scope>
    <source>
        <strain evidence="3 4">Baltimore</strain>
    </source>
</reference>
<evidence type="ECO:0000313" key="3">
    <source>
        <dbReference type="EMBL" id="RCN33316.1"/>
    </source>
</evidence>
<accession>A0A368FMA5</accession>
<keyword evidence="4" id="KW-1185">Reference proteome</keyword>
<evidence type="ECO:0000313" key="4">
    <source>
        <dbReference type="Proteomes" id="UP000252519"/>
    </source>
</evidence>
<name>A0A368FMA5_ANCCA</name>
<dbReference type="Proteomes" id="UP000252519">
    <property type="component" value="Unassembled WGS sequence"/>
</dbReference>
<dbReference type="FunFam" id="3.80.10.10:FF:000168">
    <property type="entry name" value="Distal membrane arm assembly complex 2"/>
    <property type="match status" value="1"/>
</dbReference>
<dbReference type="EMBL" id="JOJR01000941">
    <property type="protein sequence ID" value="RCN33316.1"/>
    <property type="molecule type" value="Genomic_DNA"/>
</dbReference>
<evidence type="ECO:0000256" key="1">
    <source>
        <dbReference type="ARBA" id="ARBA00006901"/>
    </source>
</evidence>
<proteinExistence type="inferred from homology"/>
<comment type="caution">
    <text evidence="3">The sequence shown here is derived from an EMBL/GenBank/DDBJ whole genome shotgun (WGS) entry which is preliminary data.</text>
</comment>
<comment type="similarity">
    <text evidence="1">Belongs to the ATP synthase subunit s family.</text>
</comment>
<gene>
    <name evidence="3" type="ORF">ANCCAN_20867</name>
</gene>
<evidence type="ECO:0000256" key="2">
    <source>
        <dbReference type="ARBA" id="ARBA00076566"/>
    </source>
</evidence>
<dbReference type="Gene3D" id="3.80.10.10">
    <property type="entry name" value="Ribonuclease Inhibitor"/>
    <property type="match status" value="1"/>
</dbReference>
<dbReference type="OrthoDB" id="1708588at2759"/>
<dbReference type="AlphaFoldDB" id="A0A368FMA5"/>
<protein>
    <recommendedName>
        <fullName evidence="2">ATP synthase subunit s-like protein</fullName>
    </recommendedName>
</protein>
<dbReference type="InterPro" id="IPR032675">
    <property type="entry name" value="LRR_dom_sf"/>
</dbReference>
<dbReference type="SUPFAM" id="SSF52047">
    <property type="entry name" value="RNI-like"/>
    <property type="match status" value="1"/>
</dbReference>